<dbReference type="RefSeq" id="XP_022141777.1">
    <property type="nucleotide sequence ID" value="XM_022286085.1"/>
</dbReference>
<dbReference type="PANTHER" id="PTHR11439">
    <property type="entry name" value="GAG-POL-RELATED RETROTRANSPOSON"/>
    <property type="match status" value="1"/>
</dbReference>
<dbReference type="SUPFAM" id="SSF56672">
    <property type="entry name" value="DNA/RNA polymerases"/>
    <property type="match status" value="1"/>
</dbReference>
<dbReference type="CDD" id="cd09272">
    <property type="entry name" value="RNase_HI_RT_Ty1"/>
    <property type="match status" value="1"/>
</dbReference>
<proteinExistence type="predicted"/>
<protein>
    <submittedName>
        <fullName evidence="3">Uncharacterized protein LOC111012058</fullName>
    </submittedName>
</protein>
<name>A0A6J1CKT9_MOMCH</name>
<keyword evidence="2" id="KW-1185">Reference proteome</keyword>
<dbReference type="InterPro" id="IPR043502">
    <property type="entry name" value="DNA/RNA_pol_sf"/>
</dbReference>
<dbReference type="KEGG" id="mcha:111012058"/>
<dbReference type="InterPro" id="IPR013103">
    <property type="entry name" value="RVT_2"/>
</dbReference>
<dbReference type="OrthoDB" id="1711174at2759"/>
<dbReference type="Proteomes" id="UP000504603">
    <property type="component" value="Unplaced"/>
</dbReference>
<dbReference type="PANTHER" id="PTHR11439:SF511">
    <property type="match status" value="1"/>
</dbReference>
<dbReference type="GeneID" id="111012058"/>
<evidence type="ECO:0000259" key="1">
    <source>
        <dbReference type="Pfam" id="PF07727"/>
    </source>
</evidence>
<reference evidence="3" key="1">
    <citation type="submission" date="2025-08" db="UniProtKB">
        <authorList>
            <consortium name="RefSeq"/>
        </authorList>
    </citation>
    <scope>IDENTIFICATION</scope>
    <source>
        <strain evidence="3">OHB3-1</strain>
    </source>
</reference>
<sequence length="305" mass="34238">MAFTQSKVDYSLFTRGHDDTFVALLVYVDDIILTGPSHTVLNFVKTILKSHFQLKDLGSVKYFLGLEIFRSSRGISLSQRKYCLQILEDTSFLGARPAVFPMDPNLRLSKYDGEPLSDKDANAYRRLLDHILSPGQGVLLHKTSSFGLQAFVDADWGSCVGTRRSVTGFCVFFDDSLISWKSKKQATVSRSSTEAEYRALVAVTSELIWIQQLLHDFSVPLSSPAFVYCDNHAAVSIASNPTFHEPKHIEIDYHFVRDKVSDGFLKLLLIRSSSQLADMFTKVLPSSTLKFLMPKMGVIDLYTLS</sequence>
<evidence type="ECO:0000313" key="3">
    <source>
        <dbReference type="RefSeq" id="XP_022141777.1"/>
    </source>
</evidence>
<dbReference type="Pfam" id="PF07727">
    <property type="entry name" value="RVT_2"/>
    <property type="match status" value="1"/>
</dbReference>
<organism evidence="2 3">
    <name type="scientific">Momordica charantia</name>
    <name type="common">Bitter gourd</name>
    <name type="synonym">Balsam pear</name>
    <dbReference type="NCBI Taxonomy" id="3673"/>
    <lineage>
        <taxon>Eukaryota</taxon>
        <taxon>Viridiplantae</taxon>
        <taxon>Streptophyta</taxon>
        <taxon>Embryophyta</taxon>
        <taxon>Tracheophyta</taxon>
        <taxon>Spermatophyta</taxon>
        <taxon>Magnoliopsida</taxon>
        <taxon>eudicotyledons</taxon>
        <taxon>Gunneridae</taxon>
        <taxon>Pentapetalae</taxon>
        <taxon>rosids</taxon>
        <taxon>fabids</taxon>
        <taxon>Cucurbitales</taxon>
        <taxon>Cucurbitaceae</taxon>
        <taxon>Momordiceae</taxon>
        <taxon>Momordica</taxon>
    </lineage>
</organism>
<accession>A0A6J1CKT9</accession>
<dbReference type="AlphaFoldDB" id="A0A6J1CKT9"/>
<gene>
    <name evidence="3" type="primary">LOC111012058</name>
</gene>
<evidence type="ECO:0000313" key="2">
    <source>
        <dbReference type="Proteomes" id="UP000504603"/>
    </source>
</evidence>
<feature type="domain" description="Reverse transcriptase Ty1/copia-type" evidence="1">
    <location>
        <begin position="2"/>
        <end position="102"/>
    </location>
</feature>